<name>A0A4Y2K6B8_ARAVE</name>
<dbReference type="Proteomes" id="UP000499080">
    <property type="component" value="Unassembled WGS sequence"/>
</dbReference>
<dbReference type="AlphaFoldDB" id="A0A4Y2K6B8"/>
<feature type="region of interest" description="Disordered" evidence="1">
    <location>
        <begin position="1"/>
        <end position="27"/>
    </location>
</feature>
<proteinExistence type="predicted"/>
<evidence type="ECO:0000256" key="1">
    <source>
        <dbReference type="SAM" id="MobiDB-lite"/>
    </source>
</evidence>
<organism evidence="2 3">
    <name type="scientific">Araneus ventricosus</name>
    <name type="common">Orbweaver spider</name>
    <name type="synonym">Epeira ventricosa</name>
    <dbReference type="NCBI Taxonomy" id="182803"/>
    <lineage>
        <taxon>Eukaryota</taxon>
        <taxon>Metazoa</taxon>
        <taxon>Ecdysozoa</taxon>
        <taxon>Arthropoda</taxon>
        <taxon>Chelicerata</taxon>
        <taxon>Arachnida</taxon>
        <taxon>Araneae</taxon>
        <taxon>Araneomorphae</taxon>
        <taxon>Entelegynae</taxon>
        <taxon>Araneoidea</taxon>
        <taxon>Araneidae</taxon>
        <taxon>Araneus</taxon>
    </lineage>
</organism>
<feature type="compositionally biased region" description="Pro residues" evidence="1">
    <location>
        <begin position="82"/>
        <end position="93"/>
    </location>
</feature>
<keyword evidence="3" id="KW-1185">Reference proteome</keyword>
<accession>A0A4Y2K6B8</accession>
<gene>
    <name evidence="2" type="ORF">AVEN_101208_1</name>
</gene>
<feature type="region of interest" description="Disordered" evidence="1">
    <location>
        <begin position="82"/>
        <end position="106"/>
    </location>
</feature>
<reference evidence="2 3" key="1">
    <citation type="journal article" date="2019" name="Sci. Rep.">
        <title>Orb-weaving spider Araneus ventricosus genome elucidates the spidroin gene catalogue.</title>
        <authorList>
            <person name="Kono N."/>
            <person name="Nakamura H."/>
            <person name="Ohtoshi R."/>
            <person name="Moran D.A.P."/>
            <person name="Shinohara A."/>
            <person name="Yoshida Y."/>
            <person name="Fujiwara M."/>
            <person name="Mori M."/>
            <person name="Tomita M."/>
            <person name="Arakawa K."/>
        </authorList>
    </citation>
    <scope>NUCLEOTIDE SEQUENCE [LARGE SCALE GENOMIC DNA]</scope>
</reference>
<comment type="caution">
    <text evidence="2">The sequence shown here is derived from an EMBL/GenBank/DDBJ whole genome shotgun (WGS) entry which is preliminary data.</text>
</comment>
<protein>
    <submittedName>
        <fullName evidence="2">Uncharacterized protein</fullName>
    </submittedName>
</protein>
<sequence>MEGDGSNWLKAWPSPGNVPRSVRSENSRSALQCRPSVYPAGNGHFSLPAESVRVVNPGKERGNDGCSARDLFPGWQDRFFPLPPLPGALPPTHPSVEDPPPEDDLE</sequence>
<evidence type="ECO:0000313" key="2">
    <source>
        <dbReference type="EMBL" id="GBM97797.1"/>
    </source>
</evidence>
<evidence type="ECO:0000313" key="3">
    <source>
        <dbReference type="Proteomes" id="UP000499080"/>
    </source>
</evidence>
<dbReference type="EMBL" id="BGPR01004268">
    <property type="protein sequence ID" value="GBM97797.1"/>
    <property type="molecule type" value="Genomic_DNA"/>
</dbReference>